<dbReference type="InterPro" id="IPR046702">
    <property type="entry name" value="DUF6572"/>
</dbReference>
<accession>A0A009PIB4</accession>
<reference evidence="1 2" key="1">
    <citation type="submission" date="2014-02" db="EMBL/GenBank/DDBJ databases">
        <title>Comparative genomics and transcriptomics to identify genetic mechanisms underlying the emergence of carbapenem resistant Acinetobacter baumannii (CRAb).</title>
        <authorList>
            <person name="Harris A.D."/>
            <person name="Johnson K.J."/>
            <person name="George J."/>
            <person name="Shefchek K."/>
            <person name="Daugherty S.C."/>
            <person name="Parankush S."/>
            <person name="Sadzewicz L."/>
            <person name="Tallon L."/>
            <person name="Sengamalay N."/>
            <person name="Hazen T.H."/>
            <person name="Rasko D.A."/>
        </authorList>
    </citation>
    <scope>NUCLEOTIDE SEQUENCE [LARGE SCALE GENOMIC DNA]</scope>
    <source>
        <strain evidence="1 2">625974</strain>
    </source>
</reference>
<dbReference type="Pfam" id="PF20212">
    <property type="entry name" value="DUF6572"/>
    <property type="match status" value="1"/>
</dbReference>
<sequence length="108" mass="12502">MTVDNLESIDFISTSPEGDVLLTISDHLVWGDDEHLYILQEKINKYIEFIESGDVYEKYEQAIGKKFVIELIYRFDPFVSDLKFLDKIKNFLSGIGIKFQFSKLVIGS</sequence>
<evidence type="ECO:0000313" key="1">
    <source>
        <dbReference type="EMBL" id="EXC08122.1"/>
    </source>
</evidence>
<organism evidence="1 2">
    <name type="scientific">Acinetobacter baumannii 625974</name>
    <dbReference type="NCBI Taxonomy" id="1310607"/>
    <lineage>
        <taxon>Bacteria</taxon>
        <taxon>Pseudomonadati</taxon>
        <taxon>Pseudomonadota</taxon>
        <taxon>Gammaproteobacteria</taxon>
        <taxon>Moraxellales</taxon>
        <taxon>Moraxellaceae</taxon>
        <taxon>Acinetobacter</taxon>
        <taxon>Acinetobacter calcoaceticus/baumannii complex</taxon>
    </lineage>
</organism>
<name>A0A009PIB4_ACIBA</name>
<evidence type="ECO:0000313" key="2">
    <source>
        <dbReference type="Proteomes" id="UP000021108"/>
    </source>
</evidence>
<gene>
    <name evidence="1" type="ORF">J506_1433</name>
</gene>
<dbReference type="PATRIC" id="fig|1310607.3.peg.1387"/>
<dbReference type="EMBL" id="JEXD01000008">
    <property type="protein sequence ID" value="EXC08122.1"/>
    <property type="molecule type" value="Genomic_DNA"/>
</dbReference>
<protein>
    <submittedName>
        <fullName evidence="1">Uncharacterized protein</fullName>
    </submittedName>
</protein>
<comment type="caution">
    <text evidence="1">The sequence shown here is derived from an EMBL/GenBank/DDBJ whole genome shotgun (WGS) entry which is preliminary data.</text>
</comment>
<dbReference type="AlphaFoldDB" id="A0A009PIB4"/>
<dbReference type="Proteomes" id="UP000021108">
    <property type="component" value="Unassembled WGS sequence"/>
</dbReference>
<proteinExistence type="predicted"/>